<gene>
    <name evidence="1" type="ORF">IB211_02330c</name>
</gene>
<keyword evidence="2" id="KW-1185">Reference proteome</keyword>
<dbReference type="STRING" id="1297617.IB211_02330c"/>
<proteinExistence type="predicted"/>
<accession>A0A0S2W5S9</accession>
<dbReference type="AlphaFoldDB" id="A0A0S2W5S9"/>
<protein>
    <submittedName>
        <fullName evidence="1">Uncharacterized protein</fullName>
    </submittedName>
</protein>
<reference evidence="1 2" key="1">
    <citation type="journal article" date="2015" name="Nat. Commun.">
        <title>Production of butyrate from lysine and the Amadori product fructoselysine by a human gut commensal.</title>
        <authorList>
            <person name="Bui T.P."/>
            <person name="Ritari J."/>
            <person name="Boeren S."/>
            <person name="de Waard P."/>
            <person name="Plugge C.M."/>
            <person name="de Vos W.M."/>
        </authorList>
    </citation>
    <scope>NUCLEOTIDE SEQUENCE [LARGE SCALE GENOMIC DNA]</scope>
    <source>
        <strain evidence="1 2">AF211</strain>
    </source>
</reference>
<organism evidence="1 2">
    <name type="scientific">Intestinimonas butyriciproducens</name>
    <dbReference type="NCBI Taxonomy" id="1297617"/>
    <lineage>
        <taxon>Bacteria</taxon>
        <taxon>Bacillati</taxon>
        <taxon>Bacillota</taxon>
        <taxon>Clostridia</taxon>
        <taxon>Eubacteriales</taxon>
        <taxon>Intestinimonas</taxon>
    </lineage>
</organism>
<name>A0A0S2W5S9_9FIRM</name>
<dbReference type="RefSeq" id="WP_167546172.1">
    <property type="nucleotide sequence ID" value="NZ_CP011307.1"/>
</dbReference>
<dbReference type="EMBL" id="CP011307">
    <property type="protein sequence ID" value="ALP94721.1"/>
    <property type="molecule type" value="Genomic_DNA"/>
</dbReference>
<dbReference type="Proteomes" id="UP000064844">
    <property type="component" value="Chromosome"/>
</dbReference>
<dbReference type="KEGG" id="ibu:IB211_02330c"/>
<evidence type="ECO:0000313" key="2">
    <source>
        <dbReference type="Proteomes" id="UP000064844"/>
    </source>
</evidence>
<sequence>MTQRKKQYHPKIPDYELEAITRCLLPDMQSYFESDEGKRAFAEWQAQQQKQGDNSK</sequence>
<evidence type="ECO:0000313" key="1">
    <source>
        <dbReference type="EMBL" id="ALP94721.1"/>
    </source>
</evidence>
<reference evidence="2" key="2">
    <citation type="submission" date="2015-04" db="EMBL/GenBank/DDBJ databases">
        <title>A butyrogenic pathway from the amino acid lysine in a human gut commensal.</title>
        <authorList>
            <person name="de Vos W.M."/>
            <person name="Bui N.T.P."/>
            <person name="Plugge C.M."/>
            <person name="Ritari J."/>
        </authorList>
    </citation>
    <scope>NUCLEOTIDE SEQUENCE [LARGE SCALE GENOMIC DNA]</scope>
    <source>
        <strain evidence="2">AF211</strain>
    </source>
</reference>